<keyword evidence="1" id="KW-0472">Membrane</keyword>
<feature type="transmembrane region" description="Helical" evidence="1">
    <location>
        <begin position="61"/>
        <end position="81"/>
    </location>
</feature>
<sequence length="221" mass="23705">MKKEKFASDTSKRSAKDWVRALAVLLGGLIVAHLGVTLFLLSELGTDTFTVFIQGLARTVHLTVGTVHVIILCILMVIMLLTTKGYIKPGTVVCAFCGGPIIDLFTWMFQGYINGSASLILRIVSMLAGCVILSAGMSIVINSNAGTGPNDLVAIILSDKLEKIEFRWVRVGCDLFFVVLGFFLGGTVGIGTIVAVCLTGPLVQFWLPKTKKLVAGIEKGR</sequence>
<dbReference type="STRING" id="39482.ERS852491_01566"/>
<feature type="transmembrane region" description="Helical" evidence="1">
    <location>
        <begin position="21"/>
        <end position="41"/>
    </location>
</feature>
<dbReference type="PANTHER" id="PTHR40078:SF1">
    <property type="entry name" value="INTEGRAL MEMBRANE PROTEIN"/>
    <property type="match status" value="1"/>
</dbReference>
<reference evidence="2 3" key="1">
    <citation type="submission" date="2015-09" db="EMBL/GenBank/DDBJ databases">
        <authorList>
            <consortium name="Pathogen Informatics"/>
        </authorList>
    </citation>
    <scope>NUCLEOTIDE SEQUENCE [LARGE SCALE GENOMIC DNA]</scope>
    <source>
        <strain evidence="2 3">2789STDY5834876</strain>
    </source>
</reference>
<protein>
    <submittedName>
        <fullName evidence="2">Uncharacterized BCR, YitT family COG1284</fullName>
    </submittedName>
</protein>
<feature type="transmembrane region" description="Helical" evidence="1">
    <location>
        <begin position="175"/>
        <end position="203"/>
    </location>
</feature>
<name>A0A174D5Q8_9FIRM</name>
<dbReference type="OrthoDB" id="1758183at2"/>
<dbReference type="InterPro" id="IPR038750">
    <property type="entry name" value="YczE/YyaS-like"/>
</dbReference>
<dbReference type="AlphaFoldDB" id="A0A174D5Q8"/>
<feature type="transmembrane region" description="Helical" evidence="1">
    <location>
        <begin position="119"/>
        <end position="141"/>
    </location>
</feature>
<dbReference type="PANTHER" id="PTHR40078">
    <property type="entry name" value="INTEGRAL MEMBRANE PROTEIN-RELATED"/>
    <property type="match status" value="1"/>
</dbReference>
<gene>
    <name evidence="2" type="ORF">ERS852491_01566</name>
</gene>
<evidence type="ECO:0000313" key="3">
    <source>
        <dbReference type="Proteomes" id="UP000095544"/>
    </source>
</evidence>
<evidence type="ECO:0000313" key="2">
    <source>
        <dbReference type="EMBL" id="CUO20803.1"/>
    </source>
</evidence>
<proteinExistence type="predicted"/>
<dbReference type="Pfam" id="PF19700">
    <property type="entry name" value="DUF6198"/>
    <property type="match status" value="1"/>
</dbReference>
<dbReference type="Proteomes" id="UP000095544">
    <property type="component" value="Unassembled WGS sequence"/>
</dbReference>
<dbReference type="EMBL" id="CYZU01000011">
    <property type="protein sequence ID" value="CUO20803.1"/>
    <property type="molecule type" value="Genomic_DNA"/>
</dbReference>
<evidence type="ECO:0000256" key="1">
    <source>
        <dbReference type="SAM" id="Phobius"/>
    </source>
</evidence>
<keyword evidence="1" id="KW-1133">Transmembrane helix</keyword>
<keyword evidence="1" id="KW-0812">Transmembrane</keyword>
<organism evidence="2 3">
    <name type="scientific">Faecalicatena contorta</name>
    <dbReference type="NCBI Taxonomy" id="39482"/>
    <lineage>
        <taxon>Bacteria</taxon>
        <taxon>Bacillati</taxon>
        <taxon>Bacillota</taxon>
        <taxon>Clostridia</taxon>
        <taxon>Lachnospirales</taxon>
        <taxon>Lachnospiraceae</taxon>
        <taxon>Faecalicatena</taxon>
    </lineage>
</organism>
<accession>A0A174D5Q8</accession>
<feature type="transmembrane region" description="Helical" evidence="1">
    <location>
        <begin position="93"/>
        <end position="113"/>
    </location>
</feature>